<dbReference type="Pfam" id="PF02878">
    <property type="entry name" value="PGM_PMM_I"/>
    <property type="match status" value="1"/>
</dbReference>
<feature type="domain" description="Alpha-D-phosphohexomutase alpha/beta/alpha" evidence="11">
    <location>
        <begin position="300"/>
        <end position="409"/>
    </location>
</feature>
<dbReference type="EC" id="5.4.2.2" evidence="4"/>
<dbReference type="GO" id="GO:0004614">
    <property type="term" value="F:phosphoglucomutase activity"/>
    <property type="evidence" value="ECO:0007669"/>
    <property type="project" value="UniProtKB-EC"/>
</dbReference>
<dbReference type="Pfam" id="PF02879">
    <property type="entry name" value="PGM_PMM_II"/>
    <property type="match status" value="1"/>
</dbReference>
<dbReference type="InterPro" id="IPR005846">
    <property type="entry name" value="A-D-PHexomutase_a/b/a-III"/>
</dbReference>
<evidence type="ECO:0000259" key="9">
    <source>
        <dbReference type="Pfam" id="PF02878"/>
    </source>
</evidence>
<name>A0A3B0ZGE8_9ZZZZ</name>
<dbReference type="Gene3D" id="3.30.310.50">
    <property type="entry name" value="Alpha-D-phosphohexomutase, C-terminal domain"/>
    <property type="match status" value="1"/>
</dbReference>
<gene>
    <name evidence="12" type="ORF">MNBD_GAMMA17-1712</name>
</gene>
<keyword evidence="5" id="KW-0597">Phosphoprotein</keyword>
<dbReference type="PROSITE" id="PS00710">
    <property type="entry name" value="PGM_PMM"/>
    <property type="match status" value="1"/>
</dbReference>
<feature type="domain" description="Alpha-D-phosphohexomutase alpha/beta/alpha" evidence="10">
    <location>
        <begin position="185"/>
        <end position="288"/>
    </location>
</feature>
<protein>
    <recommendedName>
        <fullName evidence="4">phosphoglucomutase (alpha-D-glucose-1,6-bisphosphate-dependent)</fullName>
        <ecNumber evidence="4">5.4.2.2</ecNumber>
    </recommendedName>
</protein>
<evidence type="ECO:0000256" key="4">
    <source>
        <dbReference type="ARBA" id="ARBA00012728"/>
    </source>
</evidence>
<reference evidence="12" key="1">
    <citation type="submission" date="2018-06" db="EMBL/GenBank/DDBJ databases">
        <authorList>
            <person name="Zhirakovskaya E."/>
        </authorList>
    </citation>
    <scope>NUCLEOTIDE SEQUENCE</scope>
</reference>
<dbReference type="PRINTS" id="PR00509">
    <property type="entry name" value="PGMPMM"/>
</dbReference>
<dbReference type="FunFam" id="3.40.120.10:FF:000005">
    <property type="entry name" value="Phosphoglucomutase 5"/>
    <property type="match status" value="1"/>
</dbReference>
<dbReference type="InterPro" id="IPR016066">
    <property type="entry name" value="A-D-PHexomutase_CS"/>
</dbReference>
<evidence type="ECO:0000256" key="5">
    <source>
        <dbReference type="ARBA" id="ARBA00022553"/>
    </source>
</evidence>
<dbReference type="Gene3D" id="3.40.120.10">
    <property type="entry name" value="Alpha-D-Glucose-1,6-Bisphosphate, subunit A, domain 3"/>
    <property type="match status" value="3"/>
</dbReference>
<keyword evidence="8 12" id="KW-0413">Isomerase</keyword>
<evidence type="ECO:0000256" key="7">
    <source>
        <dbReference type="ARBA" id="ARBA00022842"/>
    </source>
</evidence>
<evidence type="ECO:0000259" key="11">
    <source>
        <dbReference type="Pfam" id="PF02880"/>
    </source>
</evidence>
<dbReference type="FunFam" id="3.30.310.50:FF:000002">
    <property type="entry name" value="Phosphoglucomutase 5"/>
    <property type="match status" value="1"/>
</dbReference>
<dbReference type="PANTHER" id="PTHR22573:SF2">
    <property type="entry name" value="PHOSPHOGLUCOMUTASE"/>
    <property type="match status" value="1"/>
</dbReference>
<dbReference type="GO" id="GO:0005975">
    <property type="term" value="P:carbohydrate metabolic process"/>
    <property type="evidence" value="ECO:0007669"/>
    <property type="project" value="InterPro"/>
</dbReference>
<dbReference type="NCBIfam" id="NF005737">
    <property type="entry name" value="PRK07564.1-1"/>
    <property type="match status" value="1"/>
</dbReference>
<dbReference type="InterPro" id="IPR005845">
    <property type="entry name" value="A-D-PHexomutase_a/b/a-II"/>
</dbReference>
<evidence type="ECO:0000256" key="8">
    <source>
        <dbReference type="ARBA" id="ARBA00023235"/>
    </source>
</evidence>
<dbReference type="InterPro" id="IPR005841">
    <property type="entry name" value="Alpha-D-phosphohexomutase_SF"/>
</dbReference>
<keyword evidence="7" id="KW-0460">Magnesium</keyword>
<dbReference type="InterPro" id="IPR045244">
    <property type="entry name" value="PGM"/>
</dbReference>
<sequence length="545" mass="59617">MNIQKVSSTPFNDQKPGTSGLRKKVTVFQTAHYLENFVQAIFNIATELKGNMLILGGDGRYYNTHAIQTILKMAVAHGVSHIKIGTNGLLSTPAVSHLIRKNGAAGGIILSASHNPGGPKGDFGIKFNSANGGPAETKFTDQVYATSQHINHYSIAEIDDVALNKPGKLQVGDTLIEIIDPVCDYADLMEEIFDFDKMKALFDAGRLNICFDAMHAITGPYASEIFQQRLGAANDSIINATPLEDFGGGHPDPNLIYAKELVERLYQGEQSPDLGAASDGDGDRYMLLGQNFFVNPSDCLAIMSANAHLLSGYKEGLSGVARSLPTSRAVDKVADKLGIKCYETPTGWKYFGNLLDDQRITLCGEESFGGGSDHIREKDGIWAVLFWLNLVTIKQQSVEAITRAHWAEFGRHYYSRHDYEGLASDTADQLMDGLRERIKTLKGGTLHGHTVSISDDFSYTDPVDHSVTNHQGIRIIFDDESRIVFRLSGTGTEGATLRVYLERYETNPALHDLETQAALADMITIAADLAELKARCGRDQPDIIT</sequence>
<proteinExistence type="inferred from homology"/>
<dbReference type="InterPro" id="IPR005844">
    <property type="entry name" value="A-D-PHexomutase_a/b/a-I"/>
</dbReference>
<evidence type="ECO:0000259" key="10">
    <source>
        <dbReference type="Pfam" id="PF02879"/>
    </source>
</evidence>
<dbReference type="SUPFAM" id="SSF53738">
    <property type="entry name" value="Phosphoglucomutase, first 3 domains"/>
    <property type="match status" value="3"/>
</dbReference>
<keyword evidence="6" id="KW-0479">Metal-binding</keyword>
<evidence type="ECO:0000256" key="3">
    <source>
        <dbReference type="ARBA" id="ARBA00010231"/>
    </source>
</evidence>
<dbReference type="Pfam" id="PF02880">
    <property type="entry name" value="PGM_PMM_III"/>
    <property type="match status" value="1"/>
</dbReference>
<evidence type="ECO:0000256" key="1">
    <source>
        <dbReference type="ARBA" id="ARBA00000443"/>
    </source>
</evidence>
<comment type="catalytic activity">
    <reaction evidence="1">
        <text>alpha-D-glucose 1-phosphate = alpha-D-glucose 6-phosphate</text>
        <dbReference type="Rhea" id="RHEA:23536"/>
        <dbReference type="ChEBI" id="CHEBI:58225"/>
        <dbReference type="ChEBI" id="CHEBI:58601"/>
        <dbReference type="EC" id="5.4.2.2"/>
    </reaction>
</comment>
<accession>A0A3B0ZGE8</accession>
<evidence type="ECO:0000313" key="12">
    <source>
        <dbReference type="EMBL" id="VAW88150.1"/>
    </source>
</evidence>
<dbReference type="SUPFAM" id="SSF55957">
    <property type="entry name" value="Phosphoglucomutase, C-terminal domain"/>
    <property type="match status" value="1"/>
</dbReference>
<dbReference type="EMBL" id="UOFQ01000090">
    <property type="protein sequence ID" value="VAW88150.1"/>
    <property type="molecule type" value="Genomic_DNA"/>
</dbReference>
<feature type="domain" description="Alpha-D-phosphohexomutase alpha/beta/alpha" evidence="9">
    <location>
        <begin position="14"/>
        <end position="151"/>
    </location>
</feature>
<dbReference type="PANTHER" id="PTHR22573">
    <property type="entry name" value="PHOSPHOHEXOMUTASE FAMILY MEMBER"/>
    <property type="match status" value="1"/>
</dbReference>
<dbReference type="Pfam" id="PF24947">
    <property type="entry name" value="PGM1_C_vert_fung"/>
    <property type="match status" value="1"/>
</dbReference>
<dbReference type="InterPro" id="IPR036900">
    <property type="entry name" value="A-D-PHexomutase_C_sf"/>
</dbReference>
<dbReference type="AlphaFoldDB" id="A0A3B0ZGE8"/>
<dbReference type="GO" id="GO:0005829">
    <property type="term" value="C:cytosol"/>
    <property type="evidence" value="ECO:0007669"/>
    <property type="project" value="TreeGrafter"/>
</dbReference>
<dbReference type="FunFam" id="3.40.120.10:FF:000004">
    <property type="entry name" value="Phosphoglucomutase 5"/>
    <property type="match status" value="1"/>
</dbReference>
<dbReference type="InterPro" id="IPR016055">
    <property type="entry name" value="A-D-PHexomutase_a/b/a-I/II/III"/>
</dbReference>
<comment type="cofactor">
    <cofactor evidence="2">
        <name>Mg(2+)</name>
        <dbReference type="ChEBI" id="CHEBI:18420"/>
    </cofactor>
</comment>
<comment type="similarity">
    <text evidence="3">Belongs to the phosphohexose mutase family.</text>
</comment>
<evidence type="ECO:0000256" key="6">
    <source>
        <dbReference type="ARBA" id="ARBA00022723"/>
    </source>
</evidence>
<evidence type="ECO:0000256" key="2">
    <source>
        <dbReference type="ARBA" id="ARBA00001946"/>
    </source>
</evidence>
<dbReference type="GO" id="GO:0000287">
    <property type="term" value="F:magnesium ion binding"/>
    <property type="evidence" value="ECO:0007669"/>
    <property type="project" value="InterPro"/>
</dbReference>
<organism evidence="12">
    <name type="scientific">hydrothermal vent metagenome</name>
    <dbReference type="NCBI Taxonomy" id="652676"/>
    <lineage>
        <taxon>unclassified sequences</taxon>
        <taxon>metagenomes</taxon>
        <taxon>ecological metagenomes</taxon>
    </lineage>
</organism>